<dbReference type="PANTHER" id="PTHR43825:SF1">
    <property type="entry name" value="TRANSKETOLASE-LIKE PYRIMIDINE-BINDING DOMAIN-CONTAINING PROTEIN"/>
    <property type="match status" value="1"/>
</dbReference>
<keyword evidence="3" id="KW-0786">Thiamine pyrophosphate</keyword>
<accession>G5HEV8</accession>
<dbReference type="SUPFAM" id="SSF52922">
    <property type="entry name" value="TK C-terminal domain-like"/>
    <property type="match status" value="1"/>
</dbReference>
<dbReference type="RefSeq" id="WP_007859754.1">
    <property type="nucleotide sequence ID" value="NZ_JH376420.1"/>
</dbReference>
<dbReference type="InterPro" id="IPR033248">
    <property type="entry name" value="Transketolase_C"/>
</dbReference>
<dbReference type="InterPro" id="IPR009014">
    <property type="entry name" value="Transketo_C/PFOR_II"/>
</dbReference>
<dbReference type="InterPro" id="IPR029061">
    <property type="entry name" value="THDP-binding"/>
</dbReference>
<dbReference type="Gene3D" id="3.40.50.920">
    <property type="match status" value="1"/>
</dbReference>
<evidence type="ECO:0000313" key="6">
    <source>
        <dbReference type="EMBL" id="EHF00067.1"/>
    </source>
</evidence>
<evidence type="ECO:0000256" key="2">
    <source>
        <dbReference type="ARBA" id="ARBA00007131"/>
    </source>
</evidence>
<keyword evidence="4" id="KW-1133">Transmembrane helix</keyword>
<dbReference type="FunFam" id="3.40.50.970:FF:000129">
    <property type="entry name" value="Transketolase"/>
    <property type="match status" value="1"/>
</dbReference>
<evidence type="ECO:0000256" key="4">
    <source>
        <dbReference type="SAM" id="Phobius"/>
    </source>
</evidence>
<dbReference type="Pfam" id="PF02780">
    <property type="entry name" value="Transketolase_C"/>
    <property type="match status" value="1"/>
</dbReference>
<dbReference type="EMBL" id="ADLJ01000007">
    <property type="protein sequence ID" value="EHF00067.1"/>
    <property type="molecule type" value="Genomic_DNA"/>
</dbReference>
<keyword evidence="4" id="KW-0812">Transmembrane</keyword>
<dbReference type="eggNOG" id="COG3958">
    <property type="taxonomic scope" value="Bacteria"/>
</dbReference>
<evidence type="ECO:0000256" key="3">
    <source>
        <dbReference type="ARBA" id="ARBA00023052"/>
    </source>
</evidence>
<dbReference type="SMART" id="SM00861">
    <property type="entry name" value="Transket_pyr"/>
    <property type="match status" value="1"/>
</dbReference>
<evidence type="ECO:0000256" key="1">
    <source>
        <dbReference type="ARBA" id="ARBA00001964"/>
    </source>
</evidence>
<comment type="cofactor">
    <cofactor evidence="1">
        <name>thiamine diphosphate</name>
        <dbReference type="ChEBI" id="CHEBI:58937"/>
    </cofactor>
</comment>
<protein>
    <recommendedName>
        <fullName evidence="5">Transketolase-like pyrimidine-binding domain-containing protein</fullName>
    </recommendedName>
</protein>
<dbReference type="HOGENOM" id="CLU_009227_1_1_9"/>
<dbReference type="SUPFAM" id="SSF52518">
    <property type="entry name" value="Thiamin diphosphate-binding fold (THDP-binding)"/>
    <property type="match status" value="1"/>
</dbReference>
<comment type="caution">
    <text evidence="6">The sequence shown here is derived from an EMBL/GenBank/DDBJ whole genome shotgun (WGS) entry which is preliminary data.</text>
</comment>
<name>G5HEV8_9FIRM</name>
<organism evidence="6 7">
    <name type="scientific">[Clostridium] citroniae WAL-17108</name>
    <dbReference type="NCBI Taxonomy" id="742733"/>
    <lineage>
        <taxon>Bacteria</taxon>
        <taxon>Bacillati</taxon>
        <taxon>Bacillota</taxon>
        <taxon>Clostridia</taxon>
        <taxon>Lachnospirales</taxon>
        <taxon>Lachnospiraceae</taxon>
        <taxon>Enterocloster</taxon>
    </lineage>
</organism>
<dbReference type="AlphaFoldDB" id="G5HEV8"/>
<dbReference type="Pfam" id="PF02779">
    <property type="entry name" value="Transket_pyr"/>
    <property type="match status" value="1"/>
</dbReference>
<feature type="transmembrane region" description="Helical" evidence="4">
    <location>
        <begin position="63"/>
        <end position="86"/>
    </location>
</feature>
<evidence type="ECO:0000259" key="5">
    <source>
        <dbReference type="SMART" id="SM00861"/>
    </source>
</evidence>
<comment type="similarity">
    <text evidence="2">Belongs to the transketolase family.</text>
</comment>
<proteinExistence type="inferred from homology"/>
<dbReference type="CDD" id="cd07033">
    <property type="entry name" value="TPP_PYR_DXS_TK_like"/>
    <property type="match status" value="1"/>
</dbReference>
<keyword evidence="4" id="KW-0472">Membrane</keyword>
<dbReference type="PANTHER" id="PTHR43825">
    <property type="entry name" value="PYRUVATE DEHYDROGENASE E1 COMPONENT"/>
    <property type="match status" value="1"/>
</dbReference>
<dbReference type="InterPro" id="IPR005475">
    <property type="entry name" value="Transketolase-like_Pyr-bd"/>
</dbReference>
<reference evidence="6 7" key="1">
    <citation type="submission" date="2011-08" db="EMBL/GenBank/DDBJ databases">
        <title>The Genome Sequence of Clostridium citroniae WAL-17108.</title>
        <authorList>
            <consortium name="The Broad Institute Genome Sequencing Platform"/>
            <person name="Earl A."/>
            <person name="Ward D."/>
            <person name="Feldgarden M."/>
            <person name="Gevers D."/>
            <person name="Finegold S.M."/>
            <person name="Summanen P.H."/>
            <person name="Molitoris D.R."/>
            <person name="Vaisanen M.L."/>
            <person name="Daigneault M."/>
            <person name="Allen-Vercoe E."/>
            <person name="Young S.K."/>
            <person name="Zeng Q."/>
            <person name="Gargeya S."/>
            <person name="Fitzgerald M."/>
            <person name="Haas B."/>
            <person name="Abouelleil A."/>
            <person name="Alvarado L."/>
            <person name="Arachchi H.M."/>
            <person name="Berlin A."/>
            <person name="Brown A."/>
            <person name="Chapman S.B."/>
            <person name="Chen Z."/>
            <person name="Dunbar C."/>
            <person name="Freedman E."/>
            <person name="Gearin G."/>
            <person name="Gellesch M."/>
            <person name="Goldberg J."/>
            <person name="Griggs A."/>
            <person name="Gujja S."/>
            <person name="Heiman D."/>
            <person name="Howarth C."/>
            <person name="Larson L."/>
            <person name="Lui A."/>
            <person name="MacDonald P.J.P."/>
            <person name="Montmayeur A."/>
            <person name="Murphy C."/>
            <person name="Neiman D."/>
            <person name="Pearson M."/>
            <person name="Priest M."/>
            <person name="Roberts A."/>
            <person name="Saif S."/>
            <person name="Shea T."/>
            <person name="Shenoy N."/>
            <person name="Sisk P."/>
            <person name="Stolte C."/>
            <person name="Sykes S."/>
            <person name="Wortman J."/>
            <person name="Nusbaum C."/>
            <person name="Birren B."/>
        </authorList>
    </citation>
    <scope>NUCLEOTIDE SEQUENCE [LARGE SCALE GENOMIC DNA]</scope>
    <source>
        <strain evidence="6 7">WAL-17108</strain>
    </source>
</reference>
<dbReference type="Gene3D" id="3.40.50.970">
    <property type="match status" value="1"/>
</dbReference>
<feature type="domain" description="Transketolase-like pyrimidine-binding" evidence="5">
    <location>
        <begin position="9"/>
        <end position="174"/>
    </location>
</feature>
<dbReference type="PATRIC" id="fig|742733.3.peg.987"/>
<gene>
    <name evidence="6" type="ORF">HMPREF9469_00981</name>
</gene>
<sequence>MQYKISSMVSQRAAFGQGLIEKGAENPNLVVLDADVCCSTQTHLFREAYPERFFQVGIAEQNMLGIAAGMASMGLIPFVSAFAVFLTERGGDQIRNSIAHPRANVKLNGAYCGLPTGRGGATHSAVEDIAVMRCLPNMVILDPADATETRLCIDLAMEIEGPVYLRTVRCEVPTIFGPEHQIKLGRTVKLLEGNDITVISSGMMTGKAKAAGAMLEKQGIHIDLLHMPSIKPLDEEAVIESAAKTGKVITVENHSVIGGLGSAVCELLSKKYPVKTSCLGFPDIFLQCGADEELFSRYGMNTENIADTILKRVK</sequence>
<dbReference type="Proteomes" id="UP000003763">
    <property type="component" value="Unassembled WGS sequence"/>
</dbReference>
<dbReference type="InterPro" id="IPR051157">
    <property type="entry name" value="PDH/Transketolase"/>
</dbReference>
<evidence type="ECO:0000313" key="7">
    <source>
        <dbReference type="Proteomes" id="UP000003763"/>
    </source>
</evidence>